<keyword evidence="2" id="KW-1185">Reference proteome</keyword>
<reference evidence="1 2" key="1">
    <citation type="submission" date="2018-08" db="EMBL/GenBank/DDBJ databases">
        <title>Actinomadura jelena sp. nov., a novel Actinomycete isolated from soil in Chad.</title>
        <authorList>
            <person name="Shi L."/>
        </authorList>
    </citation>
    <scope>NUCLEOTIDE SEQUENCE [LARGE SCALE GENOMIC DNA]</scope>
    <source>
        <strain evidence="1 2">NEAU-G17</strain>
    </source>
</reference>
<organism evidence="1 2">
    <name type="scientific">Actinomadura logoneensis</name>
    <dbReference type="NCBI Taxonomy" id="2293572"/>
    <lineage>
        <taxon>Bacteria</taxon>
        <taxon>Bacillati</taxon>
        <taxon>Actinomycetota</taxon>
        <taxon>Actinomycetes</taxon>
        <taxon>Streptosporangiales</taxon>
        <taxon>Thermomonosporaceae</taxon>
        <taxon>Actinomadura</taxon>
    </lineage>
</organism>
<dbReference type="SUPFAM" id="SSF53335">
    <property type="entry name" value="S-adenosyl-L-methionine-dependent methyltransferases"/>
    <property type="match status" value="1"/>
</dbReference>
<protein>
    <submittedName>
        <fullName evidence="1">Methyltransferase domain-containing protein</fullName>
    </submittedName>
</protein>
<dbReference type="AlphaFoldDB" id="A0A372JGM1"/>
<gene>
    <name evidence="1" type="ORF">DZF91_23920</name>
</gene>
<evidence type="ECO:0000313" key="2">
    <source>
        <dbReference type="Proteomes" id="UP000261811"/>
    </source>
</evidence>
<sequence>MDAARAYYAAEIDQGVERFLLPRRDDCPWCGSRSLVVHVRTGDMVQGKPGRFTLERCRDCGHVFQNPRLGDEGLAFYDRDYRDGLYGDSMEHLLCAQGAALRARARFAAAHVGRPRAWLDVGSGPGHFCRAAAPMFPGTVFDGLDPRGGVEEGVRRGWLRHGHRRPLRDLPEEFSGRYDVISVHHHLECVGDPLAELDAAMKALPAGGHLLVEQPDPACHLGRLGRFWVSWLQPRRLQLIPAGNLVEALGARGMRVLAVQRRAAHRRHDVVAAVLLALNAFAPDPSRPWAASPPARASRVRRVLAQAALPPLLFVAALADRLVLPLIPGPGNTYRVLARKDEG</sequence>
<dbReference type="Gene3D" id="3.40.50.150">
    <property type="entry name" value="Vaccinia Virus protein VP39"/>
    <property type="match status" value="1"/>
</dbReference>
<dbReference type="Pfam" id="PF13489">
    <property type="entry name" value="Methyltransf_23"/>
    <property type="match status" value="1"/>
</dbReference>
<accession>A0A372JGM1</accession>
<dbReference type="CDD" id="cd02440">
    <property type="entry name" value="AdoMet_MTases"/>
    <property type="match status" value="1"/>
</dbReference>
<dbReference type="Proteomes" id="UP000261811">
    <property type="component" value="Unassembled WGS sequence"/>
</dbReference>
<dbReference type="GO" id="GO:0032259">
    <property type="term" value="P:methylation"/>
    <property type="evidence" value="ECO:0007669"/>
    <property type="project" value="UniProtKB-KW"/>
</dbReference>
<dbReference type="OrthoDB" id="189743at2"/>
<proteinExistence type="predicted"/>
<dbReference type="EMBL" id="QURH01000539">
    <property type="protein sequence ID" value="RFU39151.1"/>
    <property type="molecule type" value="Genomic_DNA"/>
</dbReference>
<dbReference type="InterPro" id="IPR029063">
    <property type="entry name" value="SAM-dependent_MTases_sf"/>
</dbReference>
<name>A0A372JGM1_9ACTN</name>
<keyword evidence="1" id="KW-0489">Methyltransferase</keyword>
<dbReference type="GO" id="GO:0008168">
    <property type="term" value="F:methyltransferase activity"/>
    <property type="evidence" value="ECO:0007669"/>
    <property type="project" value="UniProtKB-KW"/>
</dbReference>
<keyword evidence="1" id="KW-0808">Transferase</keyword>
<evidence type="ECO:0000313" key="1">
    <source>
        <dbReference type="EMBL" id="RFU39151.1"/>
    </source>
</evidence>
<comment type="caution">
    <text evidence="1">The sequence shown here is derived from an EMBL/GenBank/DDBJ whole genome shotgun (WGS) entry which is preliminary data.</text>
</comment>